<dbReference type="CDD" id="cd02885">
    <property type="entry name" value="NUDIX_IPP_Isomerase"/>
    <property type="match status" value="1"/>
</dbReference>
<dbReference type="SUPFAM" id="SSF55811">
    <property type="entry name" value="Nudix"/>
    <property type="match status" value="1"/>
</dbReference>
<gene>
    <name evidence="10" type="primary">idi</name>
    <name evidence="14" type="ORF">DKT69_13400</name>
</gene>
<accession>A0A317DK30</accession>
<dbReference type="PROSITE" id="PS51462">
    <property type="entry name" value="NUDIX"/>
    <property type="match status" value="1"/>
</dbReference>
<evidence type="ECO:0000313" key="15">
    <source>
        <dbReference type="Proteomes" id="UP000246050"/>
    </source>
</evidence>
<keyword evidence="9 10" id="KW-0413">Isomerase</keyword>
<dbReference type="InterPro" id="IPR056375">
    <property type="entry name" value="Idi_bact"/>
</dbReference>
<keyword evidence="5 10" id="KW-0479">Metal-binding</keyword>
<dbReference type="GO" id="GO:0009240">
    <property type="term" value="P:isopentenyl diphosphate biosynthetic process"/>
    <property type="evidence" value="ECO:0007669"/>
    <property type="project" value="TreeGrafter"/>
</dbReference>
<dbReference type="InterPro" id="IPR000086">
    <property type="entry name" value="NUDIX_hydrolase_dom"/>
</dbReference>
<evidence type="ECO:0000256" key="11">
    <source>
        <dbReference type="PIRSR" id="PIRSR018427-1"/>
    </source>
</evidence>
<dbReference type="UniPathway" id="UPA00059">
    <property type="reaction ID" value="UER00104"/>
</dbReference>
<comment type="function">
    <text evidence="10">Catalyzes the 1,3-allylic rearrangement of the homoallylic substrate isopentenyl (IPP) to its highly electrophilic allylic isomer, dimethylallyl diphosphate (DMAPP).</text>
</comment>
<evidence type="ECO:0000256" key="8">
    <source>
        <dbReference type="ARBA" id="ARBA00023229"/>
    </source>
</evidence>
<evidence type="ECO:0000256" key="4">
    <source>
        <dbReference type="ARBA" id="ARBA00022490"/>
    </source>
</evidence>
<feature type="domain" description="Nudix hydrolase" evidence="13">
    <location>
        <begin position="33"/>
        <end position="169"/>
    </location>
</feature>
<comment type="pathway">
    <text evidence="1 10">Isoprenoid biosynthesis; dimethylallyl diphosphate biosynthesis; dimethylallyl diphosphate from isopentenyl diphosphate: step 1/1.</text>
</comment>
<feature type="binding site" evidence="10">
    <location>
        <position position="119"/>
    </location>
    <ligand>
        <name>Mn(2+)</name>
        <dbReference type="ChEBI" id="CHEBI:29035"/>
    </ligand>
</feature>
<feature type="binding site" evidence="10">
    <location>
        <position position="117"/>
    </location>
    <ligand>
        <name>Mn(2+)</name>
        <dbReference type="ChEBI" id="CHEBI:29035"/>
    </ligand>
</feature>
<dbReference type="HAMAP" id="MF_00202">
    <property type="entry name" value="Idi"/>
    <property type="match status" value="1"/>
</dbReference>
<evidence type="ECO:0000256" key="3">
    <source>
        <dbReference type="ARBA" id="ARBA00012057"/>
    </source>
</evidence>
<evidence type="ECO:0000256" key="5">
    <source>
        <dbReference type="ARBA" id="ARBA00022723"/>
    </source>
</evidence>
<organism evidence="14 15">
    <name type="scientific">Micromonospora sicca</name>
    <dbReference type="NCBI Taxonomy" id="2202420"/>
    <lineage>
        <taxon>Bacteria</taxon>
        <taxon>Bacillati</taxon>
        <taxon>Actinomycetota</taxon>
        <taxon>Actinomycetes</taxon>
        <taxon>Micromonosporales</taxon>
        <taxon>Micromonosporaceae</taxon>
        <taxon>Micromonospora</taxon>
    </lineage>
</organism>
<dbReference type="Pfam" id="PF00293">
    <property type="entry name" value="NUDIX"/>
    <property type="match status" value="1"/>
</dbReference>
<dbReference type="PANTHER" id="PTHR10885:SF0">
    <property type="entry name" value="ISOPENTENYL-DIPHOSPHATE DELTA-ISOMERASE"/>
    <property type="match status" value="1"/>
</dbReference>
<dbReference type="GO" id="GO:0050992">
    <property type="term" value="P:dimethylallyl diphosphate biosynthetic process"/>
    <property type="evidence" value="ECO:0007669"/>
    <property type="project" value="UniProtKB-UniRule"/>
</dbReference>
<evidence type="ECO:0000256" key="9">
    <source>
        <dbReference type="ARBA" id="ARBA00023235"/>
    </source>
</evidence>
<feature type="region of interest" description="Disordered" evidence="12">
    <location>
        <begin position="175"/>
        <end position="206"/>
    </location>
</feature>
<evidence type="ECO:0000256" key="10">
    <source>
        <dbReference type="HAMAP-Rule" id="MF_00202"/>
    </source>
</evidence>
<feature type="binding site" evidence="10">
    <location>
        <position position="72"/>
    </location>
    <ligand>
        <name>Mn(2+)</name>
        <dbReference type="ChEBI" id="CHEBI:29035"/>
    </ligand>
</feature>
<comment type="catalytic activity">
    <reaction evidence="10">
        <text>isopentenyl diphosphate = dimethylallyl diphosphate</text>
        <dbReference type="Rhea" id="RHEA:23284"/>
        <dbReference type="ChEBI" id="CHEBI:57623"/>
        <dbReference type="ChEBI" id="CHEBI:128769"/>
        <dbReference type="EC" id="5.3.3.2"/>
    </reaction>
</comment>
<dbReference type="EMBL" id="QGKS01000204">
    <property type="protein sequence ID" value="PWR15011.1"/>
    <property type="molecule type" value="Genomic_DNA"/>
</dbReference>
<dbReference type="Gene3D" id="3.90.79.10">
    <property type="entry name" value="Nucleoside Triphosphate Pyrophosphohydrolase"/>
    <property type="match status" value="1"/>
</dbReference>
<dbReference type="GO" id="GO:0046872">
    <property type="term" value="F:metal ion binding"/>
    <property type="evidence" value="ECO:0007669"/>
    <property type="project" value="UniProtKB-KW"/>
</dbReference>
<evidence type="ECO:0000259" key="13">
    <source>
        <dbReference type="PROSITE" id="PS51462"/>
    </source>
</evidence>
<sequence length="206" mass="22185">MTAREEHLVELVDDAGSPVGETTVAAAHQPPGRLHRAFSVLLVDPAGRVLLQRRAAAKTRFPLRWANSCCGHPQPGQSLVEAANRRLREELGVEPVALTEIGVYVYYAEDPATGRVEFEYDHVLRADVPAELPTLPDPDEVAELRWVEPAELAADLDVDPRAYAPWLGGVVHRLRQSGHPAPGTPGAAPIPPGVPADEASERSGGR</sequence>
<dbReference type="OrthoDB" id="9809458at2"/>
<dbReference type="PIRSF" id="PIRSF018427">
    <property type="entry name" value="Isopntndiph_ism"/>
    <property type="match status" value="1"/>
</dbReference>
<keyword evidence="6 10" id="KW-0460">Magnesium</keyword>
<dbReference type="Proteomes" id="UP000246050">
    <property type="component" value="Unassembled WGS sequence"/>
</dbReference>
<feature type="compositionally biased region" description="Low complexity" evidence="12">
    <location>
        <begin position="178"/>
        <end position="187"/>
    </location>
</feature>
<dbReference type="AlphaFoldDB" id="A0A317DK30"/>
<reference evidence="14 15" key="1">
    <citation type="submission" date="2018-05" db="EMBL/GenBank/DDBJ databases">
        <title>Micromonosporas from Atacama Desert.</title>
        <authorList>
            <person name="Carro L."/>
            <person name="Golinska P."/>
            <person name="Klenk H.-P."/>
            <person name="Goodfellow M."/>
        </authorList>
    </citation>
    <scope>NUCLEOTIDE SEQUENCE [LARGE SCALE GENOMIC DNA]</scope>
    <source>
        <strain evidence="14 15">4G51</strain>
    </source>
</reference>
<evidence type="ECO:0000256" key="1">
    <source>
        <dbReference type="ARBA" id="ARBA00004826"/>
    </source>
</evidence>
<comment type="similarity">
    <text evidence="2 10">Belongs to the IPP isomerase type 1 family.</text>
</comment>
<feature type="binding site" evidence="10">
    <location>
        <position position="28"/>
    </location>
    <ligand>
        <name>Mn(2+)</name>
        <dbReference type="ChEBI" id="CHEBI:29035"/>
    </ligand>
</feature>
<evidence type="ECO:0000256" key="2">
    <source>
        <dbReference type="ARBA" id="ARBA00007579"/>
    </source>
</evidence>
<dbReference type="InterPro" id="IPR011876">
    <property type="entry name" value="IsopentenylPP_isomerase_typ1"/>
</dbReference>
<feature type="binding site" evidence="10">
    <location>
        <position position="35"/>
    </location>
    <ligand>
        <name>Mn(2+)</name>
        <dbReference type="ChEBI" id="CHEBI:29035"/>
    </ligand>
</feature>
<evidence type="ECO:0000256" key="12">
    <source>
        <dbReference type="SAM" id="MobiDB-lite"/>
    </source>
</evidence>
<evidence type="ECO:0000256" key="7">
    <source>
        <dbReference type="ARBA" id="ARBA00023211"/>
    </source>
</evidence>
<dbReference type="InterPro" id="IPR015797">
    <property type="entry name" value="NUDIX_hydrolase-like_dom_sf"/>
</dbReference>
<proteinExistence type="inferred from homology"/>
<feature type="active site" evidence="10 11">
    <location>
        <position position="119"/>
    </location>
</feature>
<name>A0A317DK30_9ACTN</name>
<comment type="caution">
    <text evidence="14">The sequence shown here is derived from an EMBL/GenBank/DDBJ whole genome shotgun (WGS) entry which is preliminary data.</text>
</comment>
<keyword evidence="4 10" id="KW-0963">Cytoplasm</keyword>
<protein>
    <recommendedName>
        <fullName evidence="3 10">Isopentenyl-diphosphate Delta-isomerase</fullName>
        <shortName evidence="10">IPP isomerase</shortName>
        <ecNumber evidence="3 10">5.3.3.2</ecNumber>
    </recommendedName>
    <alternativeName>
        <fullName evidence="10">IPP:DMAPP isomerase</fullName>
    </alternativeName>
    <alternativeName>
        <fullName evidence="10">Isopentenyl pyrophosphate isomerase</fullName>
    </alternativeName>
</protein>
<dbReference type="GO" id="GO:0004452">
    <property type="term" value="F:isopentenyl-diphosphate delta-isomerase activity"/>
    <property type="evidence" value="ECO:0007669"/>
    <property type="project" value="UniProtKB-UniRule"/>
</dbReference>
<keyword evidence="7 10" id="KW-0464">Manganese</keyword>
<dbReference type="RefSeq" id="WP_109801907.1">
    <property type="nucleotide sequence ID" value="NZ_QGKS01000204.1"/>
</dbReference>
<comment type="cofactor">
    <cofactor evidence="10">
        <name>Mn(2+)</name>
        <dbReference type="ChEBI" id="CHEBI:29035"/>
    </cofactor>
    <text evidence="10">Binds 1 Mn(2+) ion per subunit.</text>
</comment>
<evidence type="ECO:0000313" key="14">
    <source>
        <dbReference type="EMBL" id="PWR15011.1"/>
    </source>
</evidence>
<dbReference type="GO" id="GO:0005737">
    <property type="term" value="C:cytoplasm"/>
    <property type="evidence" value="ECO:0007669"/>
    <property type="project" value="UniProtKB-SubCell"/>
</dbReference>
<keyword evidence="8 10" id="KW-0414">Isoprene biosynthesis</keyword>
<dbReference type="PANTHER" id="PTHR10885">
    <property type="entry name" value="ISOPENTENYL-DIPHOSPHATE DELTA-ISOMERASE"/>
    <property type="match status" value="1"/>
</dbReference>
<dbReference type="NCBIfam" id="TIGR02150">
    <property type="entry name" value="IPP_isom_1"/>
    <property type="match status" value="1"/>
</dbReference>
<dbReference type="NCBIfam" id="NF002995">
    <property type="entry name" value="PRK03759.1"/>
    <property type="match status" value="1"/>
</dbReference>
<comment type="subcellular location">
    <subcellularLocation>
        <location evidence="10">Cytoplasm</location>
    </subcellularLocation>
</comment>
<dbReference type="EC" id="5.3.3.2" evidence="3 10"/>
<feature type="binding site" evidence="10">
    <location>
        <position position="90"/>
    </location>
    <ligand>
        <name>Mg(2+)</name>
        <dbReference type="ChEBI" id="CHEBI:18420"/>
    </ligand>
</feature>
<comment type="cofactor">
    <cofactor evidence="10">
        <name>Mg(2+)</name>
        <dbReference type="ChEBI" id="CHEBI:18420"/>
    </cofactor>
    <text evidence="10">Binds 1 Mg(2+) ion per subunit. The magnesium ion binds only when substrate is bound.</text>
</comment>
<evidence type="ECO:0000256" key="6">
    <source>
        <dbReference type="ARBA" id="ARBA00022842"/>
    </source>
</evidence>
<feature type="active site" evidence="10 11">
    <location>
        <position position="70"/>
    </location>
</feature>